<evidence type="ECO:0000313" key="2">
    <source>
        <dbReference type="EMBL" id="KAL0163284.1"/>
    </source>
</evidence>
<feature type="compositionally biased region" description="Polar residues" evidence="1">
    <location>
        <begin position="12"/>
        <end position="27"/>
    </location>
</feature>
<feature type="non-terminal residue" evidence="2">
    <location>
        <position position="1"/>
    </location>
</feature>
<evidence type="ECO:0000256" key="1">
    <source>
        <dbReference type="SAM" id="MobiDB-lite"/>
    </source>
</evidence>
<accession>A0ABD0NNC6</accession>
<sequence length="116" mass="12556">LPDATVHPEPEQPSNDCTTPSPSPDNTSAASQPQSPISAPLEQDASEILGPDYHLLSRRERTQAELLVETLARELVNHDKSLTLLLDTWAGKTTLDLMEDIFPSQGTIGGSEHLSD</sequence>
<proteinExistence type="predicted"/>
<dbReference type="PANTHER" id="PTHR15012:SF33">
    <property type="entry name" value="PROTEIN SHROOM3"/>
    <property type="match status" value="1"/>
</dbReference>
<dbReference type="PANTHER" id="PTHR15012">
    <property type="entry name" value="APICAL PROTEIN/SHROOM-RELATED"/>
    <property type="match status" value="1"/>
</dbReference>
<dbReference type="EMBL" id="JAMKFB020000021">
    <property type="protein sequence ID" value="KAL0163284.1"/>
    <property type="molecule type" value="Genomic_DNA"/>
</dbReference>
<feature type="compositionally biased region" description="Basic and acidic residues" evidence="1">
    <location>
        <begin position="1"/>
        <end position="10"/>
    </location>
</feature>
<protein>
    <submittedName>
        <fullName evidence="2">Uncharacterized protein</fullName>
    </submittedName>
</protein>
<evidence type="ECO:0000313" key="3">
    <source>
        <dbReference type="Proteomes" id="UP001529510"/>
    </source>
</evidence>
<dbReference type="InterPro" id="IPR027685">
    <property type="entry name" value="Shroom_fam"/>
</dbReference>
<keyword evidence="3" id="KW-1185">Reference proteome</keyword>
<organism evidence="2 3">
    <name type="scientific">Cirrhinus mrigala</name>
    <name type="common">Mrigala</name>
    <dbReference type="NCBI Taxonomy" id="683832"/>
    <lineage>
        <taxon>Eukaryota</taxon>
        <taxon>Metazoa</taxon>
        <taxon>Chordata</taxon>
        <taxon>Craniata</taxon>
        <taxon>Vertebrata</taxon>
        <taxon>Euteleostomi</taxon>
        <taxon>Actinopterygii</taxon>
        <taxon>Neopterygii</taxon>
        <taxon>Teleostei</taxon>
        <taxon>Ostariophysi</taxon>
        <taxon>Cypriniformes</taxon>
        <taxon>Cyprinidae</taxon>
        <taxon>Labeoninae</taxon>
        <taxon>Labeonini</taxon>
        <taxon>Cirrhinus</taxon>
    </lineage>
</organism>
<dbReference type="Proteomes" id="UP001529510">
    <property type="component" value="Unassembled WGS sequence"/>
</dbReference>
<feature type="non-terminal residue" evidence="2">
    <location>
        <position position="116"/>
    </location>
</feature>
<feature type="region of interest" description="Disordered" evidence="1">
    <location>
        <begin position="1"/>
        <end position="49"/>
    </location>
</feature>
<name>A0ABD0NNC6_CIRMR</name>
<dbReference type="AlphaFoldDB" id="A0ABD0NNC6"/>
<gene>
    <name evidence="2" type="ORF">M9458_042680</name>
</gene>
<reference evidence="2 3" key="1">
    <citation type="submission" date="2024-05" db="EMBL/GenBank/DDBJ databases">
        <title>Genome sequencing and assembly of Indian major carp, Cirrhinus mrigala (Hamilton, 1822).</title>
        <authorList>
            <person name="Mohindra V."/>
            <person name="Chowdhury L.M."/>
            <person name="Lal K."/>
            <person name="Jena J.K."/>
        </authorList>
    </citation>
    <scope>NUCLEOTIDE SEQUENCE [LARGE SCALE GENOMIC DNA]</scope>
    <source>
        <strain evidence="2">CM1030</strain>
        <tissue evidence="2">Blood</tissue>
    </source>
</reference>
<comment type="caution">
    <text evidence="2">The sequence shown here is derived from an EMBL/GenBank/DDBJ whole genome shotgun (WGS) entry which is preliminary data.</text>
</comment>
<feature type="compositionally biased region" description="Low complexity" evidence="1">
    <location>
        <begin position="28"/>
        <end position="40"/>
    </location>
</feature>